<dbReference type="InterPro" id="IPR011989">
    <property type="entry name" value="ARM-like"/>
</dbReference>
<evidence type="ECO:0000259" key="2">
    <source>
        <dbReference type="Pfam" id="PF25767"/>
    </source>
</evidence>
<dbReference type="InterPro" id="IPR058033">
    <property type="entry name" value="ARM_TBCD_2nd"/>
</dbReference>
<accession>A0ABR3IRC9</accession>
<name>A0ABR3IRC9_9AGAR</name>
<dbReference type="PROSITE" id="PS50077">
    <property type="entry name" value="HEAT_REPEAT"/>
    <property type="match status" value="1"/>
</dbReference>
<sequence>MVNVVMDEPVAEGRVLAAFGKYEEFRDLQASLLAVSDLSRDPTTDENAQEWETLRVMSLILDEYQEQSYLLDPHLEGLIVPVIEILKAHARTVLAEPHLHRSTRRVERICLLIYAYIKCRGYKTILRFFPHEIADLSVALGYFQVAKDIAEDGLQWALRYIFLLWLSLICMIPFDLVQFDEAGHEGQTASELVDLARVYAGKSGLERDAATTLLARIFARKDMQADLPHFLETIMPAFSKPVNLFMCLGTLQFLCELVASGSSQQADSLSAPILEIIDKIDGQDVLSANTIIRKYRCKLISRLCLRLIPATRGSQRENEDEVEIPEVIETVLELLFRALQDRDTVVRWSAAKGVARISERLPSDFADQVLDTVLGLFAIHSTTAASLYDMPTIAEGTWHGACLACAEMARRSLVSSEHAPQVINWMTKALFFDLRKGAHSVGSSVRDAASYVLWAMARTQATHIVEPHAVMLSQNLITVSVFDREIHIRRAASAAFQEFVGRTSLAPHGILVLRETDFYAVSIRRNAFLCAAPQVAKYDEYRDALFTHLLNVTIRHWDISMRQIAAQSIRHICSIDIDTLGPRAVGKVRHLLQAVDASDIHGGLLVLSELSIAYKETLEGEALESKLRELFEELSRVPHKTLTGSRNEIITAAACMLIANTITLSEINLGQHSSVPQWRAIVDFGIKHRSTACQQEAALALAATSRLVDCSQTVDRLVLII</sequence>
<keyword evidence="4" id="KW-1185">Reference proteome</keyword>
<dbReference type="Pfam" id="PF23579">
    <property type="entry name" value="ARM_TBCD"/>
    <property type="match status" value="1"/>
</dbReference>
<dbReference type="PANTHER" id="PTHR12658">
    <property type="entry name" value="BETA-TUBULIN COFACTOR D"/>
    <property type="match status" value="1"/>
</dbReference>
<evidence type="ECO:0000256" key="1">
    <source>
        <dbReference type="PROSITE-ProRule" id="PRU00103"/>
    </source>
</evidence>
<gene>
    <name evidence="3" type="ORF">HGRIS_012144</name>
</gene>
<comment type="caution">
    <text evidence="3">The sequence shown here is derived from an EMBL/GenBank/DDBJ whole genome shotgun (WGS) entry which is preliminary data.</text>
</comment>
<protein>
    <recommendedName>
        <fullName evidence="2">Tubulin-folding cofactor D ARM repeats domain-containing protein</fullName>
    </recommendedName>
</protein>
<dbReference type="PANTHER" id="PTHR12658:SF0">
    <property type="entry name" value="TUBULIN-SPECIFIC CHAPERONE D"/>
    <property type="match status" value="1"/>
</dbReference>
<proteinExistence type="predicted"/>
<dbReference type="Gene3D" id="1.25.10.10">
    <property type="entry name" value="Leucine-rich Repeat Variant"/>
    <property type="match status" value="1"/>
</dbReference>
<reference evidence="4" key="1">
    <citation type="submission" date="2024-06" db="EMBL/GenBank/DDBJ databases">
        <title>Multi-omics analyses provide insights into the biosynthesis of the anticancer antibiotic pleurotin in Hohenbuehelia grisea.</title>
        <authorList>
            <person name="Weaver J.A."/>
            <person name="Alberti F."/>
        </authorList>
    </citation>
    <scope>NUCLEOTIDE SEQUENCE [LARGE SCALE GENOMIC DNA]</scope>
    <source>
        <strain evidence="4">T-177</strain>
    </source>
</reference>
<dbReference type="SUPFAM" id="SSF48371">
    <property type="entry name" value="ARM repeat"/>
    <property type="match status" value="1"/>
</dbReference>
<organism evidence="3 4">
    <name type="scientific">Hohenbuehelia grisea</name>
    <dbReference type="NCBI Taxonomy" id="104357"/>
    <lineage>
        <taxon>Eukaryota</taxon>
        <taxon>Fungi</taxon>
        <taxon>Dikarya</taxon>
        <taxon>Basidiomycota</taxon>
        <taxon>Agaricomycotina</taxon>
        <taxon>Agaricomycetes</taxon>
        <taxon>Agaricomycetidae</taxon>
        <taxon>Agaricales</taxon>
        <taxon>Pleurotineae</taxon>
        <taxon>Pleurotaceae</taxon>
        <taxon>Hohenbuehelia</taxon>
    </lineage>
</organism>
<dbReference type="Proteomes" id="UP001556367">
    <property type="component" value="Unassembled WGS sequence"/>
</dbReference>
<dbReference type="InterPro" id="IPR016024">
    <property type="entry name" value="ARM-type_fold"/>
</dbReference>
<feature type="repeat" description="HEAT" evidence="1">
    <location>
        <begin position="331"/>
        <end position="368"/>
    </location>
</feature>
<dbReference type="InterPro" id="IPR021133">
    <property type="entry name" value="HEAT_type_2"/>
</dbReference>
<evidence type="ECO:0000313" key="4">
    <source>
        <dbReference type="Proteomes" id="UP001556367"/>
    </source>
</evidence>
<dbReference type="Pfam" id="PF25767">
    <property type="entry name" value="ARM_TBCD_2nd"/>
    <property type="match status" value="1"/>
</dbReference>
<dbReference type="EMBL" id="JASNQZ010000015">
    <property type="protein sequence ID" value="KAL0945859.1"/>
    <property type="molecule type" value="Genomic_DNA"/>
</dbReference>
<evidence type="ECO:0000313" key="3">
    <source>
        <dbReference type="EMBL" id="KAL0945859.1"/>
    </source>
</evidence>
<feature type="domain" description="Tubulin-folding cofactor D ARM repeats" evidence="2">
    <location>
        <begin position="314"/>
        <end position="510"/>
    </location>
</feature>
<dbReference type="InterPro" id="IPR033162">
    <property type="entry name" value="TBCD"/>
</dbReference>